<gene>
    <name evidence="2" type="ORF">SLNSH_20540</name>
</gene>
<dbReference type="RefSeq" id="WP_106339473.1">
    <property type="nucleotide sequence ID" value="NZ_PVZS01000031.1"/>
</dbReference>
<reference evidence="3" key="1">
    <citation type="submission" date="2018-03" db="EMBL/GenBank/DDBJ databases">
        <authorList>
            <person name="Sun L."/>
            <person name="Liu H."/>
            <person name="Chen W."/>
            <person name="Huang K."/>
            <person name="Liu W."/>
            <person name="Gao X."/>
        </authorList>
    </citation>
    <scope>NUCLEOTIDE SEQUENCE [LARGE SCALE GENOMIC DNA]</scope>
    <source>
        <strain evidence="3">SH9</strain>
    </source>
</reference>
<comment type="caution">
    <text evidence="2">The sequence shown here is derived from an EMBL/GenBank/DDBJ whole genome shotgun (WGS) entry which is preliminary data.</text>
</comment>
<dbReference type="InterPro" id="IPR054189">
    <property type="entry name" value="DUF6894"/>
</dbReference>
<proteinExistence type="predicted"/>
<feature type="domain" description="DUF6894" evidence="1">
    <location>
        <begin position="4"/>
        <end position="71"/>
    </location>
</feature>
<evidence type="ECO:0000313" key="3">
    <source>
        <dbReference type="Proteomes" id="UP000239772"/>
    </source>
</evidence>
<accession>A0A2T1HN97</accession>
<keyword evidence="3" id="KW-1185">Reference proteome</keyword>
<evidence type="ECO:0000313" key="2">
    <source>
        <dbReference type="EMBL" id="PSC03122.1"/>
    </source>
</evidence>
<dbReference type="Pfam" id="PF21834">
    <property type="entry name" value="DUF6894"/>
    <property type="match status" value="1"/>
</dbReference>
<dbReference type="AlphaFoldDB" id="A0A2T1HN97"/>
<protein>
    <recommendedName>
        <fullName evidence="1">DUF6894 domain-containing protein</fullName>
    </recommendedName>
</protein>
<name>A0A2T1HN97_9HYPH</name>
<evidence type="ECO:0000259" key="1">
    <source>
        <dbReference type="Pfam" id="PF21834"/>
    </source>
</evidence>
<dbReference type="EMBL" id="PVZS01000031">
    <property type="protein sequence ID" value="PSC03122.1"/>
    <property type="molecule type" value="Genomic_DNA"/>
</dbReference>
<organism evidence="2 3">
    <name type="scientific">Alsobacter soli</name>
    <dbReference type="NCBI Taxonomy" id="2109933"/>
    <lineage>
        <taxon>Bacteria</taxon>
        <taxon>Pseudomonadati</taxon>
        <taxon>Pseudomonadota</taxon>
        <taxon>Alphaproteobacteria</taxon>
        <taxon>Hyphomicrobiales</taxon>
        <taxon>Alsobacteraceae</taxon>
        <taxon>Alsobacter</taxon>
    </lineage>
</organism>
<sequence length="77" mass="8782">MSFYFFRFVGGRGFTDPEGLDCADLEEARAEAVRRALRAWQAGVDQGENRRDWRVDVLDDCGNRVLRLPFADALDEA</sequence>
<dbReference type="Proteomes" id="UP000239772">
    <property type="component" value="Unassembled WGS sequence"/>
</dbReference>
<dbReference type="OrthoDB" id="8021301at2"/>